<name>A0A5E6MEF3_9BACT</name>
<proteinExistence type="predicted"/>
<gene>
    <name evidence="1" type="ORF">MAMC_00987</name>
</gene>
<keyword evidence="2" id="KW-1185">Reference proteome</keyword>
<reference evidence="1" key="1">
    <citation type="submission" date="2019-09" db="EMBL/GenBank/DDBJ databases">
        <authorList>
            <person name="Cremers G."/>
        </authorList>
    </citation>
    <scope>NUCLEOTIDE SEQUENCE [LARGE SCALE GENOMIC DNA]</scope>
    <source>
        <strain evidence="1">3B</strain>
    </source>
</reference>
<comment type="caution">
    <text evidence="1">The sequence shown here is derived from an EMBL/GenBank/DDBJ whole genome shotgun (WGS) entry which is preliminary data.</text>
</comment>
<evidence type="ECO:0000313" key="1">
    <source>
        <dbReference type="EMBL" id="VVM06203.1"/>
    </source>
</evidence>
<sequence length="93" mass="10393">MIDSLKVDRFAANHRFLRVYAAPSIFHASDLQEFRHDAKRIATSVEKICSAVEAVALSGASDPARQIRAHRVAEKSDKLCREAAPRPLFCLPF</sequence>
<dbReference type="EMBL" id="CABFUZ020000108">
    <property type="protein sequence ID" value="VVM06203.1"/>
    <property type="molecule type" value="Genomic_DNA"/>
</dbReference>
<dbReference type="AlphaFoldDB" id="A0A5E6MEF3"/>
<accession>A0A5E6MEF3</accession>
<organism evidence="1 2">
    <name type="scientific">Methylacidimicrobium cyclopophantes</name>
    <dbReference type="NCBI Taxonomy" id="1041766"/>
    <lineage>
        <taxon>Bacteria</taxon>
        <taxon>Pseudomonadati</taxon>
        <taxon>Verrucomicrobiota</taxon>
        <taxon>Methylacidimicrobium</taxon>
    </lineage>
</organism>
<evidence type="ECO:0000313" key="2">
    <source>
        <dbReference type="Proteomes" id="UP000381693"/>
    </source>
</evidence>
<protein>
    <submittedName>
        <fullName evidence="1">Uncharacterized protein</fullName>
    </submittedName>
</protein>
<dbReference type="Proteomes" id="UP000381693">
    <property type="component" value="Unassembled WGS sequence"/>
</dbReference>